<sequence>MDAARARFFWQGIGKKKKYHMIRWEALSTPKEFGGLGFLDTRAMNTALLAKWLFGIECGESSMCINLLRTKYLGQCSLFQKEPKSCSFFWTGLNKVRDWYNYGRGVQLGNGKSTRFWADVWLREESDVVTWKLENSGKYSARSLYRFIVNPGCVDLRMVDVWNTRVPMKIQIFLWMVWHDRVQTTVQLKKRKWAGQIHCKLCGEMEDLDHLFFKCPVALFVWCWVRDSLGWSCIPASLGDFQDDFLGGHGDKDNRLTIFLFAGVSWALWRTRNDWVFDDLLVKHPNQIVHRAFGFLQYWCRLSTKGARTKTEELLTKLHAELTKL</sequence>
<evidence type="ECO:0000259" key="1">
    <source>
        <dbReference type="Pfam" id="PF13966"/>
    </source>
</evidence>
<dbReference type="PANTHER" id="PTHR33116:SF87">
    <property type="entry name" value="OS01G0158850 PROTEIN"/>
    <property type="match status" value="1"/>
</dbReference>
<dbReference type="EMBL" id="CM029051">
    <property type="protein sequence ID" value="KAG2563239.1"/>
    <property type="molecule type" value="Genomic_DNA"/>
</dbReference>
<dbReference type="AlphaFoldDB" id="A0A8T0PRV2"/>
<dbReference type="Pfam" id="PF13966">
    <property type="entry name" value="zf-RVT"/>
    <property type="match status" value="1"/>
</dbReference>
<protein>
    <recommendedName>
        <fullName evidence="1">Reverse transcriptase zinc-binding domain-containing protein</fullName>
    </recommendedName>
</protein>
<keyword evidence="3" id="KW-1185">Reference proteome</keyword>
<proteinExistence type="predicted"/>
<evidence type="ECO:0000313" key="2">
    <source>
        <dbReference type="EMBL" id="KAG2563239.1"/>
    </source>
</evidence>
<dbReference type="InterPro" id="IPR026960">
    <property type="entry name" value="RVT-Znf"/>
</dbReference>
<dbReference type="PANTHER" id="PTHR33116">
    <property type="entry name" value="REVERSE TRANSCRIPTASE ZINC-BINDING DOMAIN-CONTAINING PROTEIN-RELATED-RELATED"/>
    <property type="match status" value="1"/>
</dbReference>
<dbReference type="Proteomes" id="UP000823388">
    <property type="component" value="Chromosome 8K"/>
</dbReference>
<name>A0A8T0PRV2_PANVG</name>
<evidence type="ECO:0000313" key="3">
    <source>
        <dbReference type="Proteomes" id="UP000823388"/>
    </source>
</evidence>
<reference evidence="2" key="1">
    <citation type="submission" date="2020-05" db="EMBL/GenBank/DDBJ databases">
        <title>WGS assembly of Panicum virgatum.</title>
        <authorList>
            <person name="Lovell J.T."/>
            <person name="Jenkins J."/>
            <person name="Shu S."/>
            <person name="Juenger T.E."/>
            <person name="Schmutz J."/>
        </authorList>
    </citation>
    <scope>NUCLEOTIDE SEQUENCE</scope>
    <source>
        <strain evidence="2">AP13</strain>
    </source>
</reference>
<organism evidence="2 3">
    <name type="scientific">Panicum virgatum</name>
    <name type="common">Blackwell switchgrass</name>
    <dbReference type="NCBI Taxonomy" id="38727"/>
    <lineage>
        <taxon>Eukaryota</taxon>
        <taxon>Viridiplantae</taxon>
        <taxon>Streptophyta</taxon>
        <taxon>Embryophyta</taxon>
        <taxon>Tracheophyta</taxon>
        <taxon>Spermatophyta</taxon>
        <taxon>Magnoliopsida</taxon>
        <taxon>Liliopsida</taxon>
        <taxon>Poales</taxon>
        <taxon>Poaceae</taxon>
        <taxon>PACMAD clade</taxon>
        <taxon>Panicoideae</taxon>
        <taxon>Panicodae</taxon>
        <taxon>Paniceae</taxon>
        <taxon>Panicinae</taxon>
        <taxon>Panicum</taxon>
        <taxon>Panicum sect. Hiantes</taxon>
    </lineage>
</organism>
<gene>
    <name evidence="2" type="ORF">PVAP13_8KG311802</name>
</gene>
<comment type="caution">
    <text evidence="2">The sequence shown here is derived from an EMBL/GenBank/DDBJ whole genome shotgun (WGS) entry which is preliminary data.</text>
</comment>
<feature type="domain" description="Reverse transcriptase zinc-binding" evidence="1">
    <location>
        <begin position="139"/>
        <end position="222"/>
    </location>
</feature>
<accession>A0A8T0PRV2</accession>